<feature type="region of interest" description="Interaction with substrate tRNA" evidence="10">
    <location>
        <begin position="34"/>
        <end position="37"/>
    </location>
</feature>
<dbReference type="Proteomes" id="UP001519307">
    <property type="component" value="Unassembled WGS sequence"/>
</dbReference>
<keyword evidence="15" id="KW-1185">Reference proteome</keyword>
<sequence length="315" mass="36728">MKDLFILAGPTAVGKTDISIKLAKKLNGEIVSADSMQIYKHMDIGSAKVTREEMCGVKHYMIDIVEPSESFNVMRYKNMAQHYIDEIVKKQKLPMVVGGTGLYINSLIFNYSFTEACVDKNYRTYLQNAAVKKGREYVHDLLKEVDIKSYEKLYPNDLKRVIRALEVYKLTGKTIGQFNKENNIYDIPYNIYYFVLNMDREKLYDRINMRVDIMISNGLIDEVVKLKSMGYNSSMQSMKGIGYKEILSYLDGYISMNDAIDIIKKGSRHYAKRQLTWFRKDIRVNWVNKDNFKNDDAVADYIVDRFYSMKNLFKS</sequence>
<evidence type="ECO:0000256" key="5">
    <source>
        <dbReference type="ARBA" id="ARBA00022694"/>
    </source>
</evidence>
<keyword evidence="4 10" id="KW-0808">Transferase</keyword>
<evidence type="ECO:0000256" key="7">
    <source>
        <dbReference type="ARBA" id="ARBA00022840"/>
    </source>
</evidence>
<comment type="function">
    <text evidence="2 10 12">Catalyzes the transfer of a dimethylallyl group onto the adenine at position 37 in tRNAs that read codons beginning with uridine, leading to the formation of N6-(dimethylallyl)adenosine (i(6)A).</text>
</comment>
<comment type="catalytic activity">
    <reaction evidence="9 10 11">
        <text>adenosine(37) in tRNA + dimethylallyl diphosphate = N(6)-dimethylallyladenosine(37) in tRNA + diphosphate</text>
        <dbReference type="Rhea" id="RHEA:26482"/>
        <dbReference type="Rhea" id="RHEA-COMP:10162"/>
        <dbReference type="Rhea" id="RHEA-COMP:10375"/>
        <dbReference type="ChEBI" id="CHEBI:33019"/>
        <dbReference type="ChEBI" id="CHEBI:57623"/>
        <dbReference type="ChEBI" id="CHEBI:74411"/>
        <dbReference type="ChEBI" id="CHEBI:74415"/>
        <dbReference type="EC" id="2.5.1.75"/>
    </reaction>
</comment>
<evidence type="ECO:0000313" key="14">
    <source>
        <dbReference type="EMBL" id="MBP2031815.1"/>
    </source>
</evidence>
<evidence type="ECO:0000256" key="9">
    <source>
        <dbReference type="ARBA" id="ARBA00049563"/>
    </source>
</evidence>
<comment type="caution">
    <text evidence="14">The sequence shown here is derived from an EMBL/GenBank/DDBJ whole genome shotgun (WGS) entry which is preliminary data.</text>
</comment>
<feature type="site" description="Interaction with substrate tRNA" evidence="10">
    <location>
        <position position="123"/>
    </location>
</feature>
<keyword evidence="7 10" id="KW-0067">ATP-binding</keyword>
<feature type="site" description="Interaction with substrate tRNA" evidence="10">
    <location>
        <position position="100"/>
    </location>
</feature>
<keyword evidence="8 10" id="KW-0460">Magnesium</keyword>
<organism evidence="14 15">
    <name type="scientific">Clostridium algifaecis</name>
    <dbReference type="NCBI Taxonomy" id="1472040"/>
    <lineage>
        <taxon>Bacteria</taxon>
        <taxon>Bacillati</taxon>
        <taxon>Bacillota</taxon>
        <taxon>Clostridia</taxon>
        <taxon>Eubacteriales</taxon>
        <taxon>Clostridiaceae</taxon>
        <taxon>Clostridium</taxon>
    </lineage>
</organism>
<evidence type="ECO:0000256" key="11">
    <source>
        <dbReference type="RuleBase" id="RU003783"/>
    </source>
</evidence>
<keyword evidence="6 10" id="KW-0547">Nucleotide-binding</keyword>
<protein>
    <recommendedName>
        <fullName evidence="10">tRNA dimethylallyltransferase</fullName>
        <ecNumber evidence="10">2.5.1.75</ecNumber>
    </recommendedName>
    <alternativeName>
        <fullName evidence="10">Dimethylallyl diphosphate:tRNA dimethylallyltransferase</fullName>
        <shortName evidence="10">DMAPP:tRNA dimethylallyltransferase</shortName>
        <shortName evidence="10">DMATase</shortName>
    </alternativeName>
    <alternativeName>
        <fullName evidence="10">Isopentenyl-diphosphate:tRNA isopentenyltransferase</fullName>
        <shortName evidence="10">IPP transferase</shortName>
        <shortName evidence="10">IPPT</shortName>
        <shortName evidence="10">IPTase</shortName>
    </alternativeName>
</protein>
<dbReference type="Gene3D" id="1.10.20.140">
    <property type="match status" value="1"/>
</dbReference>
<dbReference type="InterPro" id="IPR018022">
    <property type="entry name" value="IPT"/>
</dbReference>
<evidence type="ECO:0000256" key="3">
    <source>
        <dbReference type="ARBA" id="ARBA00005842"/>
    </source>
</evidence>
<evidence type="ECO:0000256" key="8">
    <source>
        <dbReference type="ARBA" id="ARBA00022842"/>
    </source>
</evidence>
<evidence type="ECO:0000256" key="12">
    <source>
        <dbReference type="RuleBase" id="RU003784"/>
    </source>
</evidence>
<gene>
    <name evidence="10" type="primary">miaA</name>
    <name evidence="14" type="ORF">J2Z42_000480</name>
</gene>
<comment type="caution">
    <text evidence="10">Lacks conserved residue(s) required for the propagation of feature annotation.</text>
</comment>
<comment type="subunit">
    <text evidence="10">Monomer.</text>
</comment>
<accession>A0ABS4KP46</accession>
<dbReference type="EMBL" id="JAGGLM010000001">
    <property type="protein sequence ID" value="MBP2031815.1"/>
    <property type="molecule type" value="Genomic_DNA"/>
</dbReference>
<dbReference type="GO" id="GO:0052381">
    <property type="term" value="F:tRNA dimethylallyltransferase activity"/>
    <property type="evidence" value="ECO:0007669"/>
    <property type="project" value="UniProtKB-EC"/>
</dbReference>
<feature type="binding site" evidence="10">
    <location>
        <begin position="9"/>
        <end position="16"/>
    </location>
    <ligand>
        <name>ATP</name>
        <dbReference type="ChEBI" id="CHEBI:30616"/>
    </ligand>
</feature>
<dbReference type="SUPFAM" id="SSF52540">
    <property type="entry name" value="P-loop containing nucleoside triphosphate hydrolases"/>
    <property type="match status" value="2"/>
</dbReference>
<dbReference type="PANTHER" id="PTHR11088">
    <property type="entry name" value="TRNA DIMETHYLALLYLTRANSFERASE"/>
    <property type="match status" value="1"/>
</dbReference>
<proteinExistence type="inferred from homology"/>
<reference evidence="14 15" key="1">
    <citation type="submission" date="2021-03" db="EMBL/GenBank/DDBJ databases">
        <title>Genomic Encyclopedia of Type Strains, Phase IV (KMG-IV): sequencing the most valuable type-strain genomes for metagenomic binning, comparative biology and taxonomic classification.</title>
        <authorList>
            <person name="Goeker M."/>
        </authorList>
    </citation>
    <scope>NUCLEOTIDE SEQUENCE [LARGE SCALE GENOMIC DNA]</scope>
    <source>
        <strain evidence="14 15">DSM 28783</strain>
    </source>
</reference>
<evidence type="ECO:0000256" key="1">
    <source>
        <dbReference type="ARBA" id="ARBA00001946"/>
    </source>
</evidence>
<dbReference type="NCBIfam" id="TIGR00174">
    <property type="entry name" value="miaA"/>
    <property type="match status" value="1"/>
</dbReference>
<name>A0ABS4KP46_9CLOT</name>
<dbReference type="PANTHER" id="PTHR11088:SF60">
    <property type="entry name" value="TRNA DIMETHYLALLYLTRANSFERASE"/>
    <property type="match status" value="1"/>
</dbReference>
<dbReference type="InterPro" id="IPR039657">
    <property type="entry name" value="Dimethylallyltransferase"/>
</dbReference>
<dbReference type="HAMAP" id="MF_00185">
    <property type="entry name" value="IPP_trans"/>
    <property type="match status" value="1"/>
</dbReference>
<comment type="similarity">
    <text evidence="3 10 13">Belongs to the IPP transferase family.</text>
</comment>
<dbReference type="Pfam" id="PF01715">
    <property type="entry name" value="IPPT"/>
    <property type="match status" value="1"/>
</dbReference>
<evidence type="ECO:0000256" key="10">
    <source>
        <dbReference type="HAMAP-Rule" id="MF_00185"/>
    </source>
</evidence>
<dbReference type="InterPro" id="IPR027417">
    <property type="entry name" value="P-loop_NTPase"/>
</dbReference>
<evidence type="ECO:0000313" key="15">
    <source>
        <dbReference type="Proteomes" id="UP001519307"/>
    </source>
</evidence>
<dbReference type="Gene3D" id="3.40.50.300">
    <property type="entry name" value="P-loop containing nucleotide triphosphate hydrolases"/>
    <property type="match status" value="1"/>
</dbReference>
<evidence type="ECO:0000256" key="13">
    <source>
        <dbReference type="RuleBase" id="RU003785"/>
    </source>
</evidence>
<evidence type="ECO:0000256" key="6">
    <source>
        <dbReference type="ARBA" id="ARBA00022741"/>
    </source>
</evidence>
<evidence type="ECO:0000256" key="2">
    <source>
        <dbReference type="ARBA" id="ARBA00003213"/>
    </source>
</evidence>
<dbReference type="RefSeq" id="WP_209700742.1">
    <property type="nucleotide sequence ID" value="NZ_JAGGLM010000001.1"/>
</dbReference>
<comment type="cofactor">
    <cofactor evidence="1 10">
        <name>Mg(2+)</name>
        <dbReference type="ChEBI" id="CHEBI:18420"/>
    </cofactor>
</comment>
<feature type="binding site" evidence="10">
    <location>
        <begin position="11"/>
        <end position="16"/>
    </location>
    <ligand>
        <name>substrate</name>
    </ligand>
</feature>
<evidence type="ECO:0000256" key="4">
    <source>
        <dbReference type="ARBA" id="ARBA00022679"/>
    </source>
</evidence>
<keyword evidence="5 10" id="KW-0819">tRNA processing</keyword>
<dbReference type="EC" id="2.5.1.75" evidence="10"/>